<evidence type="ECO:0000313" key="8">
    <source>
        <dbReference type="Proteomes" id="UP001060414"/>
    </source>
</evidence>
<feature type="domain" description="Cytochrome c" evidence="6">
    <location>
        <begin position="40"/>
        <end position="131"/>
    </location>
</feature>
<accession>A0ABY5ZUH9</accession>
<dbReference type="Gene3D" id="1.10.760.10">
    <property type="entry name" value="Cytochrome c-like domain"/>
    <property type="match status" value="1"/>
</dbReference>
<evidence type="ECO:0000259" key="6">
    <source>
        <dbReference type="PROSITE" id="PS51007"/>
    </source>
</evidence>
<evidence type="ECO:0000256" key="2">
    <source>
        <dbReference type="ARBA" id="ARBA00022723"/>
    </source>
</evidence>
<evidence type="ECO:0000256" key="5">
    <source>
        <dbReference type="SAM" id="MobiDB-lite"/>
    </source>
</evidence>
<gene>
    <name evidence="7" type="ORF">L9S41_07915</name>
</gene>
<dbReference type="PROSITE" id="PS51007">
    <property type="entry name" value="CYTC"/>
    <property type="match status" value="1"/>
</dbReference>
<feature type="compositionally biased region" description="Gly residues" evidence="5">
    <location>
        <begin position="139"/>
        <end position="150"/>
    </location>
</feature>
<evidence type="ECO:0000256" key="1">
    <source>
        <dbReference type="ARBA" id="ARBA00022617"/>
    </source>
</evidence>
<dbReference type="EMBL" id="CP092109">
    <property type="protein sequence ID" value="UWZ81304.1"/>
    <property type="molecule type" value="Genomic_DNA"/>
</dbReference>
<dbReference type="Proteomes" id="UP001060414">
    <property type="component" value="Chromosome"/>
</dbReference>
<keyword evidence="3 4" id="KW-0408">Iron</keyword>
<feature type="region of interest" description="Disordered" evidence="5">
    <location>
        <begin position="125"/>
        <end position="150"/>
    </location>
</feature>
<evidence type="ECO:0000256" key="3">
    <source>
        <dbReference type="ARBA" id="ARBA00023004"/>
    </source>
</evidence>
<protein>
    <recommendedName>
        <fullName evidence="6">Cytochrome c domain-containing protein</fullName>
    </recommendedName>
</protein>
<dbReference type="InterPro" id="IPR036909">
    <property type="entry name" value="Cyt_c-like_dom_sf"/>
</dbReference>
<dbReference type="InterPro" id="IPR009056">
    <property type="entry name" value="Cyt_c-like_dom"/>
</dbReference>
<organism evidence="7 8">
    <name type="scientific">Geoalkalibacter halelectricus</name>
    <dbReference type="NCBI Taxonomy" id="2847045"/>
    <lineage>
        <taxon>Bacteria</taxon>
        <taxon>Pseudomonadati</taxon>
        <taxon>Thermodesulfobacteriota</taxon>
        <taxon>Desulfuromonadia</taxon>
        <taxon>Desulfuromonadales</taxon>
        <taxon>Geoalkalibacteraceae</taxon>
        <taxon>Geoalkalibacter</taxon>
    </lineage>
</organism>
<dbReference type="SUPFAM" id="SSF46626">
    <property type="entry name" value="Cytochrome c"/>
    <property type="match status" value="1"/>
</dbReference>
<reference evidence="7" key="1">
    <citation type="journal article" date="2022" name="Environ. Microbiol.">
        <title>Geoalkalibacter halelectricus SAP #1 sp. nov. possessing extracellular electron transfer and mineral#reducing capabilities from a haloalkaline environment.</title>
        <authorList>
            <person name="Yadav S."/>
            <person name="Singh R."/>
            <person name="Sundharam S.S."/>
            <person name="Chaudhary S."/>
            <person name="Krishnamurthi S."/>
            <person name="Patil S.A."/>
        </authorList>
    </citation>
    <scope>NUCLEOTIDE SEQUENCE</scope>
    <source>
        <strain evidence="7">SAP-1</strain>
    </source>
</reference>
<keyword evidence="8" id="KW-1185">Reference proteome</keyword>
<sequence>MGRKIAWGLLAFLVLSGLVFYVFAYQWPPVRDPALTMPDGDPAQGRQAIVKYGCSSCHVIPNVRQATGRVGPKLEDIGRQIYLAGVLPNTPDNMIRWIMHPREIAPLTAMPELDVSEQEARDIGAHLYGQGSVRQSRPGHGGSGGGHSPR</sequence>
<name>A0ABY5ZUH9_9BACT</name>
<dbReference type="RefSeq" id="WP_260749678.1">
    <property type="nucleotide sequence ID" value="NZ_CP092109.1"/>
</dbReference>
<evidence type="ECO:0000313" key="7">
    <source>
        <dbReference type="EMBL" id="UWZ81304.1"/>
    </source>
</evidence>
<evidence type="ECO:0000256" key="4">
    <source>
        <dbReference type="PROSITE-ProRule" id="PRU00433"/>
    </source>
</evidence>
<keyword evidence="2 4" id="KW-0479">Metal-binding</keyword>
<proteinExistence type="predicted"/>
<keyword evidence="1 4" id="KW-0349">Heme</keyword>